<feature type="compositionally biased region" description="Basic residues" evidence="1">
    <location>
        <begin position="1"/>
        <end position="13"/>
    </location>
</feature>
<feature type="compositionally biased region" description="Polar residues" evidence="1">
    <location>
        <begin position="42"/>
        <end position="56"/>
    </location>
</feature>
<dbReference type="PANTHER" id="PTHR22684">
    <property type="entry name" value="NULP1-RELATED"/>
    <property type="match status" value="1"/>
</dbReference>
<protein>
    <recommendedName>
        <fullName evidence="4">Transcription factor 25</fullName>
    </recommendedName>
</protein>
<evidence type="ECO:0000256" key="1">
    <source>
        <dbReference type="SAM" id="MobiDB-lite"/>
    </source>
</evidence>
<dbReference type="Gene3D" id="1.25.40.10">
    <property type="entry name" value="Tetratricopeptide repeat domain"/>
    <property type="match status" value="1"/>
</dbReference>
<dbReference type="InterPro" id="IPR011990">
    <property type="entry name" value="TPR-like_helical_dom_sf"/>
</dbReference>
<feature type="compositionally biased region" description="Basic residues" evidence="1">
    <location>
        <begin position="126"/>
        <end position="137"/>
    </location>
</feature>
<feature type="compositionally biased region" description="Basic and acidic residues" evidence="1">
    <location>
        <begin position="83"/>
        <end position="119"/>
    </location>
</feature>
<gene>
    <name evidence="2" type="ORF">Q5P01_006761</name>
</gene>
<evidence type="ECO:0000313" key="2">
    <source>
        <dbReference type="EMBL" id="KAK2854100.1"/>
    </source>
</evidence>
<evidence type="ECO:0000313" key="3">
    <source>
        <dbReference type="Proteomes" id="UP001187415"/>
    </source>
</evidence>
<name>A0AA88NBI6_CHASR</name>
<organism evidence="2 3">
    <name type="scientific">Channa striata</name>
    <name type="common">Snakehead murrel</name>
    <name type="synonym">Ophicephalus striatus</name>
    <dbReference type="NCBI Taxonomy" id="64152"/>
    <lineage>
        <taxon>Eukaryota</taxon>
        <taxon>Metazoa</taxon>
        <taxon>Chordata</taxon>
        <taxon>Craniata</taxon>
        <taxon>Vertebrata</taxon>
        <taxon>Euteleostomi</taxon>
        <taxon>Actinopterygii</taxon>
        <taxon>Neopterygii</taxon>
        <taxon>Teleostei</taxon>
        <taxon>Neoteleostei</taxon>
        <taxon>Acanthomorphata</taxon>
        <taxon>Anabantaria</taxon>
        <taxon>Anabantiformes</taxon>
        <taxon>Channoidei</taxon>
        <taxon>Channidae</taxon>
        <taxon>Channa</taxon>
    </lineage>
</organism>
<feature type="compositionally biased region" description="Basic residues" evidence="1">
    <location>
        <begin position="57"/>
        <end position="66"/>
    </location>
</feature>
<dbReference type="InterPro" id="IPR006994">
    <property type="entry name" value="TCF25/Rqc1"/>
</dbReference>
<keyword evidence="3" id="KW-1185">Reference proteome</keyword>
<evidence type="ECO:0008006" key="4">
    <source>
        <dbReference type="Google" id="ProtNLM"/>
    </source>
</evidence>
<proteinExistence type="predicted"/>
<dbReference type="EMBL" id="JAUPFM010000004">
    <property type="protein sequence ID" value="KAK2854100.1"/>
    <property type="molecule type" value="Genomic_DNA"/>
</dbReference>
<dbReference type="GO" id="GO:1990112">
    <property type="term" value="C:RQC complex"/>
    <property type="evidence" value="ECO:0007669"/>
    <property type="project" value="TreeGrafter"/>
</dbReference>
<feature type="region of interest" description="Disordered" evidence="1">
    <location>
        <begin position="1"/>
        <end position="149"/>
    </location>
</feature>
<comment type="caution">
    <text evidence="2">The sequence shown here is derived from an EMBL/GenBank/DDBJ whole genome shotgun (WGS) entry which is preliminary data.</text>
</comment>
<dbReference type="Pfam" id="PF04910">
    <property type="entry name" value="Tcf25"/>
    <property type="match status" value="1"/>
</dbReference>
<reference evidence="2" key="1">
    <citation type="submission" date="2023-07" db="EMBL/GenBank/DDBJ databases">
        <title>Chromosome-level Genome Assembly of Striped Snakehead (Channa striata).</title>
        <authorList>
            <person name="Liu H."/>
        </authorList>
    </citation>
    <scope>NUCLEOTIDE SEQUENCE</scope>
    <source>
        <strain evidence="2">Gz</strain>
        <tissue evidence="2">Muscle</tissue>
    </source>
</reference>
<sequence>MSTRALRRLKGKQRGQEALDLGDVSLGDSPEEQAEGDEDQPDTANVNVSPPANSKGSSRKAKKNKAQKNVSNIYELICDAENETEKNSPDEDAEKPDKTNGKDNRDTKKTDPKETEESTKSLAGNRLKKKKKKKKTKGTSEGGQEAVPEDNIDLLLENLEQPNGLTLQNEDCGGSDRRSVLHVEHRNLNPETELKRYFGARAVLGDQRPRQRNRQFHRSTWMTSPKDSWPRFSRPGISMSLLQSKDGIHYFTFEHSRDYQQVQFKFLDAVESMDPNNIVALLQLNPYHIDSLLQLSDVCRIQDDQEMARDLIERTLYSFECAFHPLFSLTSGTSRLDYLRPENRAFYLTLYKRMMFLEKRGCPRTAFEYCKLILSLDPDSDPLCMLLLIDFLMLRSREYQSLLQLYQDWEEHRNLSQLPNFAFSTALCCFHLSQQEDGDPEERERQRRKAGQMLQNALIMFPGVLMPLLDLCSVQPDASVTSHAFFGPKSQIGQPPALAELVALYVGRTYNLWREAAVMLWLEESVTEVLCRVDAQDPLVEECQNKRKQRYQSAPRNIHRHVLLSEIKEATASLPLEVTTQPVMSFDPLPPLDSVTSYTRPERHHVGASNESTLSLFFRSLLPNFNFQGGQRQEDDMEVARAGQELNQEVNRLMVAMRDMLANIRFQEPPREDNPYRDEEEWD</sequence>
<dbReference type="SUPFAM" id="SSF48452">
    <property type="entry name" value="TPR-like"/>
    <property type="match status" value="1"/>
</dbReference>
<dbReference type="Proteomes" id="UP001187415">
    <property type="component" value="Unassembled WGS sequence"/>
</dbReference>
<dbReference type="PANTHER" id="PTHR22684:SF0">
    <property type="entry name" value="RIBOSOME QUALITY CONTROL COMPLEX SUBUNIT TCF25"/>
    <property type="match status" value="1"/>
</dbReference>
<dbReference type="AlphaFoldDB" id="A0AA88NBI6"/>
<accession>A0AA88NBI6</accession>
<feature type="compositionally biased region" description="Acidic residues" evidence="1">
    <location>
        <begin position="29"/>
        <end position="41"/>
    </location>
</feature>